<accession>A0A4R3MA97</accession>
<dbReference type="RefSeq" id="WP_132806386.1">
    <property type="nucleotide sequence ID" value="NZ_SMAK01000005.1"/>
</dbReference>
<comment type="caution">
    <text evidence="1">The sequence shown here is derived from an EMBL/GenBank/DDBJ whole genome shotgun (WGS) entry which is preliminary data.</text>
</comment>
<dbReference type="AlphaFoldDB" id="A0A4R3MA97"/>
<keyword evidence="2" id="KW-1185">Reference proteome</keyword>
<protein>
    <submittedName>
        <fullName evidence="1">Uncharacterized protein</fullName>
    </submittedName>
</protein>
<sequence>MATERSNRPQLADIRTMPVGEIARLPAEHLALLQDEAEEALNAAKRTKDWLEGAIALRYGEEAARLRAAQGKDTGTVRFDDGPVTVVADLPKRVEWDQDLLATLVERMRASGEKVADYVSIEIKVSERAFTAWPEAIRQAFSPARTVRTGKPTFRLMLEESR</sequence>
<name>A0A4R3MA97_9HYPH</name>
<evidence type="ECO:0000313" key="1">
    <source>
        <dbReference type="EMBL" id="TCT10521.1"/>
    </source>
</evidence>
<gene>
    <name evidence="1" type="ORF">EDC22_10518</name>
</gene>
<dbReference type="EMBL" id="SMAK01000005">
    <property type="protein sequence ID" value="TCT10521.1"/>
    <property type="molecule type" value="Genomic_DNA"/>
</dbReference>
<reference evidence="1 2" key="1">
    <citation type="submission" date="2019-03" db="EMBL/GenBank/DDBJ databases">
        <title>Genomic Encyclopedia of Type Strains, Phase IV (KMG-IV): sequencing the most valuable type-strain genomes for metagenomic binning, comparative biology and taxonomic classification.</title>
        <authorList>
            <person name="Goeker M."/>
        </authorList>
    </citation>
    <scope>NUCLEOTIDE SEQUENCE [LARGE SCALE GENOMIC DNA]</scope>
    <source>
        <strain evidence="1 2">DSM 19345</strain>
    </source>
</reference>
<proteinExistence type="predicted"/>
<evidence type="ECO:0000313" key="2">
    <source>
        <dbReference type="Proteomes" id="UP000295678"/>
    </source>
</evidence>
<organism evidence="1 2">
    <name type="scientific">Tepidamorphus gemmatus</name>
    <dbReference type="NCBI Taxonomy" id="747076"/>
    <lineage>
        <taxon>Bacteria</taxon>
        <taxon>Pseudomonadati</taxon>
        <taxon>Pseudomonadota</taxon>
        <taxon>Alphaproteobacteria</taxon>
        <taxon>Hyphomicrobiales</taxon>
        <taxon>Tepidamorphaceae</taxon>
        <taxon>Tepidamorphus</taxon>
    </lineage>
</organism>
<dbReference type="OrthoDB" id="6058064at2"/>
<dbReference type="Proteomes" id="UP000295678">
    <property type="component" value="Unassembled WGS sequence"/>
</dbReference>